<dbReference type="SUPFAM" id="SSF53756">
    <property type="entry name" value="UDP-Glycosyltransferase/glycogen phosphorylase"/>
    <property type="match status" value="1"/>
</dbReference>
<comment type="similarity">
    <text evidence="2 5">Belongs to the glycosyltransferase 10 family.</text>
</comment>
<keyword evidence="9" id="KW-1185">Reference proteome</keyword>
<dbReference type="InterPro" id="IPR001503">
    <property type="entry name" value="Glyco_trans_10"/>
</dbReference>
<evidence type="ECO:0000256" key="1">
    <source>
        <dbReference type="ARBA" id="ARBA00004922"/>
    </source>
</evidence>
<dbReference type="PANTHER" id="PTHR11929">
    <property type="entry name" value="ALPHA- 1,3 -FUCOSYLTRANSFERASE"/>
    <property type="match status" value="1"/>
</dbReference>
<feature type="region of interest" description="Disordered" evidence="6">
    <location>
        <begin position="38"/>
        <end position="99"/>
    </location>
</feature>
<feature type="domain" description="Fucosyltransferase C-terminal" evidence="7">
    <location>
        <begin position="332"/>
        <end position="482"/>
    </location>
</feature>
<keyword evidence="5" id="KW-0812">Transmembrane</keyword>
<evidence type="ECO:0000313" key="8">
    <source>
        <dbReference type="EMBL" id="KAF9551184.1"/>
    </source>
</evidence>
<keyword evidence="4 5" id="KW-0808">Transferase</keyword>
<comment type="caution">
    <text evidence="8">The sequence shown here is derived from an EMBL/GenBank/DDBJ whole genome shotgun (WGS) entry which is preliminary data.</text>
</comment>
<accession>A0A9P6FHX0</accession>
<dbReference type="EMBL" id="JAAAXW010000006">
    <property type="protein sequence ID" value="KAF9551184.1"/>
    <property type="molecule type" value="Genomic_DNA"/>
</dbReference>
<dbReference type="InterPro" id="IPR055270">
    <property type="entry name" value="Glyco_tran_10_C"/>
</dbReference>
<dbReference type="EC" id="2.4.1.-" evidence="5"/>
<dbReference type="GO" id="GO:0046920">
    <property type="term" value="F:alpha-(1-&gt;3)-fucosyltransferase activity"/>
    <property type="evidence" value="ECO:0007669"/>
    <property type="project" value="TreeGrafter"/>
</dbReference>
<comment type="pathway">
    <text evidence="1">Protein modification; protein glycosylation.</text>
</comment>
<evidence type="ECO:0000256" key="2">
    <source>
        <dbReference type="ARBA" id="ARBA00008919"/>
    </source>
</evidence>
<evidence type="ECO:0000256" key="6">
    <source>
        <dbReference type="SAM" id="MobiDB-lite"/>
    </source>
</evidence>
<keyword evidence="5" id="KW-0333">Golgi apparatus</keyword>
<reference evidence="8" key="1">
    <citation type="journal article" date="2020" name="Fungal Divers.">
        <title>Resolving the Mortierellaceae phylogeny through synthesis of multi-gene phylogenetics and phylogenomics.</title>
        <authorList>
            <person name="Vandepol N."/>
            <person name="Liber J."/>
            <person name="Desiro A."/>
            <person name="Na H."/>
            <person name="Kennedy M."/>
            <person name="Barry K."/>
            <person name="Grigoriev I.V."/>
            <person name="Miller A.N."/>
            <person name="O'Donnell K."/>
            <person name="Stajich J.E."/>
            <person name="Bonito G."/>
        </authorList>
    </citation>
    <scope>NUCLEOTIDE SEQUENCE</scope>
    <source>
        <strain evidence="8">NRRL 2591</strain>
    </source>
</reference>
<dbReference type="Proteomes" id="UP000723463">
    <property type="component" value="Unassembled WGS sequence"/>
</dbReference>
<evidence type="ECO:0000256" key="5">
    <source>
        <dbReference type="RuleBase" id="RU003832"/>
    </source>
</evidence>
<evidence type="ECO:0000256" key="3">
    <source>
        <dbReference type="ARBA" id="ARBA00022676"/>
    </source>
</evidence>
<feature type="compositionally biased region" description="Low complexity" evidence="6">
    <location>
        <begin position="44"/>
        <end position="99"/>
    </location>
</feature>
<dbReference type="PANTHER" id="PTHR11929:SF194">
    <property type="entry name" value="ALPHA-(1,3)-FUCOSYLTRANSFERASE 10"/>
    <property type="match status" value="1"/>
</dbReference>
<dbReference type="Gene3D" id="3.40.50.11660">
    <property type="entry name" value="Glycosyl transferase family 10, C-terminal domain"/>
    <property type="match status" value="1"/>
</dbReference>
<keyword evidence="5" id="KW-0472">Membrane</keyword>
<comment type="subcellular location">
    <subcellularLocation>
        <location evidence="5">Golgi apparatus</location>
        <location evidence="5">Golgi stack membrane</location>
        <topology evidence="5">Single-pass type II membrane protein</topology>
    </subcellularLocation>
</comment>
<sequence>MVFNGNLSKRIISYLVLAVVAVLLSLQLYAAHLRNTPSTVTVRSPAQDATTPSPTPSTVTVQSPAQDATTPSPTPSTVTVLSPTQDATTPSSTPVSEPVSPFTDIQSYCNNLPSPHHTRGLFVSDRTPKDGPIKIFFWKQISWSEYDRVDWDKEAEKMCHISPELQPFFDYFAKTITRNPNRHWTPGYAPCYFWTTFHPYMMSDWTSTCQTTTNGNLDYVYTTNYTEFASADVILFNYAYLFSKPSTPFFESQLMPPRLAHQKWVLHFYDESVAYYPHVALPGFLQEFDLTVGSPPSLMDIPHPTNPITQERALQLANAEPTHPFAKIPEHYIAFMTSNCEPKNDRNTLMDKLIKNAGAHSYGTCKNNIDMPEELKSIKSWDYKKRMTLAPYPFGLAAENSNCIGYITEKIYDVFASGSIPIYMGAADIADFVPKGSYVNVNDFDTYDDLIDYMKTVDRKPFYRWKKIVKKDPSKFCKSCFPMTKSIPCAIVDSINFV</sequence>
<proteinExistence type="inferred from homology"/>
<gene>
    <name evidence="8" type="primary">A4LEA_4</name>
    <name evidence="8" type="ORF">EC957_010070</name>
</gene>
<dbReference type="InterPro" id="IPR038577">
    <property type="entry name" value="GT10-like_C_sf"/>
</dbReference>
<dbReference type="GO" id="GO:0032580">
    <property type="term" value="C:Golgi cisterna membrane"/>
    <property type="evidence" value="ECO:0007669"/>
    <property type="project" value="UniProtKB-SubCell"/>
</dbReference>
<dbReference type="AlphaFoldDB" id="A0A9P6FHX0"/>
<protein>
    <recommendedName>
        <fullName evidence="5">Fucosyltransferase</fullName>
        <ecNumber evidence="5">2.4.1.-</ecNumber>
    </recommendedName>
</protein>
<dbReference type="Pfam" id="PF00852">
    <property type="entry name" value="Glyco_transf_10"/>
    <property type="match status" value="1"/>
</dbReference>
<keyword evidence="3 5" id="KW-0328">Glycosyltransferase</keyword>
<evidence type="ECO:0000256" key="4">
    <source>
        <dbReference type="ARBA" id="ARBA00022679"/>
    </source>
</evidence>
<evidence type="ECO:0000313" key="9">
    <source>
        <dbReference type="Proteomes" id="UP000723463"/>
    </source>
</evidence>
<evidence type="ECO:0000259" key="7">
    <source>
        <dbReference type="Pfam" id="PF00852"/>
    </source>
</evidence>
<organism evidence="8 9">
    <name type="scientific">Mortierella hygrophila</name>
    <dbReference type="NCBI Taxonomy" id="979708"/>
    <lineage>
        <taxon>Eukaryota</taxon>
        <taxon>Fungi</taxon>
        <taxon>Fungi incertae sedis</taxon>
        <taxon>Mucoromycota</taxon>
        <taxon>Mortierellomycotina</taxon>
        <taxon>Mortierellomycetes</taxon>
        <taxon>Mortierellales</taxon>
        <taxon>Mortierellaceae</taxon>
        <taxon>Mortierella</taxon>
    </lineage>
</organism>
<name>A0A9P6FHX0_9FUNG</name>